<sequence>MMMQRIWNKLKKRLLLIVIILQVLFLTVMAGLNYVVEEFGDIIYLETEPYDPRDVFYGDYVHLNYPIEEIFPSYWFGSEKVKRNKVINVLLKPDERGIYKVKAASDKSLDPNEDEVVIRARYLYKDHDNVRHVTYGLNRYYIEEGTGEEFDTVNQKMIVTVALSPWGQKKILEVDELEQQ</sequence>
<evidence type="ECO:0000313" key="1">
    <source>
        <dbReference type="EMBL" id="SEP82639.1"/>
    </source>
</evidence>
<evidence type="ECO:0000313" key="2">
    <source>
        <dbReference type="Proteomes" id="UP000199427"/>
    </source>
</evidence>
<dbReference type="InterPro" id="IPR025833">
    <property type="entry name" value="GDYXXLXY"/>
</dbReference>
<dbReference type="EMBL" id="FOES01000003">
    <property type="protein sequence ID" value="SEP82639.1"/>
    <property type="molecule type" value="Genomic_DNA"/>
</dbReference>
<proteinExistence type="predicted"/>
<dbReference type="Pfam" id="PF14345">
    <property type="entry name" value="GDYXXLXY"/>
    <property type="match status" value="1"/>
</dbReference>
<dbReference type="Proteomes" id="UP000199427">
    <property type="component" value="Unassembled WGS sequence"/>
</dbReference>
<name>A0A1H9B192_9BACI</name>
<protein>
    <submittedName>
        <fullName evidence="1">Uncharacterized membrane-anchored protein</fullName>
    </submittedName>
</protein>
<reference evidence="1 2" key="1">
    <citation type="submission" date="2016-10" db="EMBL/GenBank/DDBJ databases">
        <authorList>
            <person name="de Groot N.N."/>
        </authorList>
    </citation>
    <scope>NUCLEOTIDE SEQUENCE [LARGE SCALE GENOMIC DNA]</scope>
    <source>
        <strain evidence="1 2">DSM 21633</strain>
    </source>
</reference>
<gene>
    <name evidence="1" type="ORF">SAMN05216362_103102</name>
</gene>
<dbReference type="OrthoDB" id="4868247at2"/>
<organism evidence="1 2">
    <name type="scientific">Piscibacillus halophilus</name>
    <dbReference type="NCBI Taxonomy" id="571933"/>
    <lineage>
        <taxon>Bacteria</taxon>
        <taxon>Bacillati</taxon>
        <taxon>Bacillota</taxon>
        <taxon>Bacilli</taxon>
        <taxon>Bacillales</taxon>
        <taxon>Bacillaceae</taxon>
        <taxon>Piscibacillus</taxon>
    </lineage>
</organism>
<dbReference type="STRING" id="571933.SAMN05216362_103102"/>
<accession>A0A1H9B192</accession>
<keyword evidence="2" id="KW-1185">Reference proteome</keyword>
<dbReference type="AlphaFoldDB" id="A0A1H9B192"/>